<dbReference type="SUPFAM" id="SSF55073">
    <property type="entry name" value="Nucleotide cyclase"/>
    <property type="match status" value="1"/>
</dbReference>
<dbReference type="Gene3D" id="3.30.450.40">
    <property type="match status" value="1"/>
</dbReference>
<evidence type="ECO:0000313" key="7">
    <source>
        <dbReference type="Proteomes" id="UP000327179"/>
    </source>
</evidence>
<accession>A0A5J6QHN9</accession>
<dbReference type="Pfam" id="PF00990">
    <property type="entry name" value="GGDEF"/>
    <property type="match status" value="1"/>
</dbReference>
<reference evidence="6 7" key="1">
    <citation type="submission" date="2019-08" db="EMBL/GenBank/DDBJ databases">
        <title>Whole-genome Sequencing of e-waste polymer degrading bacterium Pseudomonas sp. strain PE08.</title>
        <authorList>
            <person name="Kirdat K."/>
            <person name="Debbarma P."/>
            <person name="Narawade N."/>
            <person name="Suyal D."/>
            <person name="Thorat V."/>
            <person name="Shouche Y."/>
            <person name="Goel R."/>
            <person name="Yadav A."/>
        </authorList>
    </citation>
    <scope>NUCLEOTIDE SEQUENCE [LARGE SCALE GENOMIC DNA]</scope>
    <source>
        <strain evidence="6 7">PE08</strain>
    </source>
</reference>
<comment type="cofactor">
    <cofactor evidence="1">
        <name>Mg(2+)</name>
        <dbReference type="ChEBI" id="CHEBI:18420"/>
    </cofactor>
</comment>
<dbReference type="GO" id="GO:0003824">
    <property type="term" value="F:catalytic activity"/>
    <property type="evidence" value="ECO:0007669"/>
    <property type="project" value="UniProtKB-ARBA"/>
</dbReference>
<dbReference type="InterPro" id="IPR000014">
    <property type="entry name" value="PAS"/>
</dbReference>
<name>A0A5J6QHN9_9GAMM</name>
<dbReference type="CDD" id="cd01949">
    <property type="entry name" value="GGDEF"/>
    <property type="match status" value="1"/>
</dbReference>
<dbReference type="Pfam" id="PF01590">
    <property type="entry name" value="GAF"/>
    <property type="match status" value="1"/>
</dbReference>
<evidence type="ECO:0000259" key="3">
    <source>
        <dbReference type="PROSITE" id="PS50112"/>
    </source>
</evidence>
<keyword evidence="7" id="KW-1185">Reference proteome</keyword>
<proteinExistence type="predicted"/>
<evidence type="ECO:0000259" key="4">
    <source>
        <dbReference type="PROSITE" id="PS50113"/>
    </source>
</evidence>
<dbReference type="Gene3D" id="3.30.450.20">
    <property type="entry name" value="PAS domain"/>
    <property type="match status" value="2"/>
</dbReference>
<dbReference type="InterPro" id="IPR001610">
    <property type="entry name" value="PAC"/>
</dbReference>
<dbReference type="InterPro" id="IPR003018">
    <property type="entry name" value="GAF"/>
</dbReference>
<feature type="domain" description="PAS" evidence="3">
    <location>
        <begin position="164"/>
        <end position="236"/>
    </location>
</feature>
<dbReference type="SMART" id="SM00091">
    <property type="entry name" value="PAS"/>
    <property type="match status" value="2"/>
</dbReference>
<dbReference type="PROSITE" id="PS50113">
    <property type="entry name" value="PAC"/>
    <property type="match status" value="1"/>
</dbReference>
<dbReference type="EMBL" id="CP043311">
    <property type="protein sequence ID" value="QEY61997.1"/>
    <property type="molecule type" value="Genomic_DNA"/>
</dbReference>
<dbReference type="SUPFAM" id="SSF55785">
    <property type="entry name" value="PYP-like sensor domain (PAS domain)"/>
    <property type="match status" value="2"/>
</dbReference>
<dbReference type="PANTHER" id="PTHR46663">
    <property type="entry name" value="DIGUANYLATE CYCLASE DGCT-RELATED"/>
    <property type="match status" value="1"/>
</dbReference>
<evidence type="ECO:0000259" key="5">
    <source>
        <dbReference type="PROSITE" id="PS50887"/>
    </source>
</evidence>
<dbReference type="InterPro" id="IPR035965">
    <property type="entry name" value="PAS-like_dom_sf"/>
</dbReference>
<comment type="subcellular location">
    <subcellularLocation>
        <location evidence="2">Cell inner membrane</location>
    </subcellularLocation>
</comment>
<dbReference type="SUPFAM" id="SSF55781">
    <property type="entry name" value="GAF domain-like"/>
    <property type="match status" value="1"/>
</dbReference>
<dbReference type="CDD" id="cd00130">
    <property type="entry name" value="PAS"/>
    <property type="match status" value="2"/>
</dbReference>
<sequence length="588" mass="65424">MQPLYSLKASESANDERFDGLTRLARSHFGVMAALLTTGAGESQQVRTCDGLALGNASGIYPPDLVWRRTDTLLVVPDAHRDARFREHYLVMASPHVRFLAACPLRAPDGAIFGTMCLLHDQPRELDLTQQQVFRELAGIAASLLAREQADAHLEQELGALRVSERRMALAIAGSGTGIWDRNAVTGEIHYSSGWKALLGYADHEVGNRIEESYTRVHPADLDYVKATIQAHFEQRTESYEVEHRLRCKDGSYKWVCSRGKVVERDAAGKPLRMIGTTTDITAMRLMSEQVQQTAALMTDLTNEIPGMAFQYRRLPDGRSCFSYVSAGVRDIYGLTPEQLADNEEALLGIIHPDDLGRYHASFDDSARSLTPWRLEYRVRLPGRGDSWRQGDARPRRLDDGSLVWHGFITDVTERKQIEAELQVFATTDSLTQLSNRRHFMQQLDAELARVQRTAGHCATILMFDLDHFKAINDQWGHSVGDQALRHFAAILCSQLRKTDAAGRMGGEEFAVVLSDAGIDQAVIFARRIQSELANAPVLLADARIPLAVSVGIAAINASDVNTETTLSRSDMALYRAKRGGRNRIECH</sequence>
<dbReference type="AlphaFoldDB" id="A0A5J6QHN9"/>
<dbReference type="NCBIfam" id="TIGR00254">
    <property type="entry name" value="GGDEF"/>
    <property type="match status" value="1"/>
</dbReference>
<dbReference type="GO" id="GO:0005886">
    <property type="term" value="C:plasma membrane"/>
    <property type="evidence" value="ECO:0007669"/>
    <property type="project" value="UniProtKB-SubCell"/>
</dbReference>
<feature type="domain" description="PAC" evidence="4">
    <location>
        <begin position="240"/>
        <end position="293"/>
    </location>
</feature>
<evidence type="ECO:0000256" key="2">
    <source>
        <dbReference type="ARBA" id="ARBA00004533"/>
    </source>
</evidence>
<dbReference type="InterPro" id="IPR043128">
    <property type="entry name" value="Rev_trsase/Diguanyl_cyclase"/>
</dbReference>
<evidence type="ECO:0000256" key="1">
    <source>
        <dbReference type="ARBA" id="ARBA00001946"/>
    </source>
</evidence>
<feature type="domain" description="GGDEF" evidence="5">
    <location>
        <begin position="457"/>
        <end position="588"/>
    </location>
</feature>
<dbReference type="NCBIfam" id="TIGR00229">
    <property type="entry name" value="sensory_box"/>
    <property type="match status" value="2"/>
</dbReference>
<feature type="domain" description="PAS" evidence="3">
    <location>
        <begin position="317"/>
        <end position="370"/>
    </location>
</feature>
<dbReference type="Pfam" id="PF08447">
    <property type="entry name" value="PAS_3"/>
    <property type="match status" value="2"/>
</dbReference>
<dbReference type="FunFam" id="3.30.70.270:FF:000001">
    <property type="entry name" value="Diguanylate cyclase domain protein"/>
    <property type="match status" value="1"/>
</dbReference>
<dbReference type="KEGG" id="plal:FXN65_07915"/>
<dbReference type="Proteomes" id="UP000327179">
    <property type="component" value="Chromosome"/>
</dbReference>
<dbReference type="InterPro" id="IPR000700">
    <property type="entry name" value="PAS-assoc_C"/>
</dbReference>
<gene>
    <name evidence="6" type="ORF">FXN65_07915</name>
</gene>
<protein>
    <submittedName>
        <fullName evidence="6">Diguanylate cyclase</fullName>
    </submittedName>
</protein>
<evidence type="ECO:0000313" key="6">
    <source>
        <dbReference type="EMBL" id="QEY61997.1"/>
    </source>
</evidence>
<dbReference type="InterPro" id="IPR000160">
    <property type="entry name" value="GGDEF_dom"/>
</dbReference>
<dbReference type="PROSITE" id="PS50887">
    <property type="entry name" value="GGDEF"/>
    <property type="match status" value="1"/>
</dbReference>
<dbReference type="PANTHER" id="PTHR46663:SF4">
    <property type="entry name" value="DIGUANYLATE CYCLASE DGCT-RELATED"/>
    <property type="match status" value="1"/>
</dbReference>
<dbReference type="PROSITE" id="PS50112">
    <property type="entry name" value="PAS"/>
    <property type="match status" value="2"/>
</dbReference>
<dbReference type="RefSeq" id="WP_151132538.1">
    <property type="nucleotide sequence ID" value="NZ_CP043311.1"/>
</dbReference>
<dbReference type="SMART" id="SM00086">
    <property type="entry name" value="PAC"/>
    <property type="match status" value="2"/>
</dbReference>
<dbReference type="InterPro" id="IPR052163">
    <property type="entry name" value="DGC-Regulatory_Protein"/>
</dbReference>
<organism evidence="6 7">
    <name type="scientific">Metapseudomonas lalkuanensis</name>
    <dbReference type="NCBI Taxonomy" id="2604832"/>
    <lineage>
        <taxon>Bacteria</taxon>
        <taxon>Pseudomonadati</taxon>
        <taxon>Pseudomonadota</taxon>
        <taxon>Gammaproteobacteria</taxon>
        <taxon>Pseudomonadales</taxon>
        <taxon>Pseudomonadaceae</taxon>
        <taxon>Metapseudomonas</taxon>
    </lineage>
</organism>
<dbReference type="InterPro" id="IPR013655">
    <property type="entry name" value="PAS_fold_3"/>
</dbReference>
<dbReference type="InterPro" id="IPR029016">
    <property type="entry name" value="GAF-like_dom_sf"/>
</dbReference>
<dbReference type="InterPro" id="IPR029787">
    <property type="entry name" value="Nucleotide_cyclase"/>
</dbReference>
<dbReference type="Gene3D" id="3.30.70.270">
    <property type="match status" value="1"/>
</dbReference>
<dbReference type="SMART" id="SM00267">
    <property type="entry name" value="GGDEF"/>
    <property type="match status" value="1"/>
</dbReference>